<keyword evidence="1" id="KW-0472">Membrane</keyword>
<dbReference type="GO" id="GO:0006813">
    <property type="term" value="P:potassium ion transport"/>
    <property type="evidence" value="ECO:0007669"/>
    <property type="project" value="InterPro"/>
</dbReference>
<feature type="domain" description="RCK C-terminal" evidence="2">
    <location>
        <begin position="536"/>
        <end position="620"/>
    </location>
</feature>
<dbReference type="Gene3D" id="3.40.50.720">
    <property type="entry name" value="NAD(P)-binding Rossmann-like Domain"/>
    <property type="match status" value="2"/>
</dbReference>
<dbReference type="InterPro" id="IPR050721">
    <property type="entry name" value="Trk_Ktr_HKT_K-transport"/>
</dbReference>
<dbReference type="PROSITE" id="PS51202">
    <property type="entry name" value="RCK_C"/>
    <property type="match status" value="1"/>
</dbReference>
<feature type="transmembrane region" description="Helical" evidence="1">
    <location>
        <begin position="325"/>
        <end position="345"/>
    </location>
</feature>
<organism evidence="3 4">
    <name type="scientific">Nostoc sphaeroides CCNUC1</name>
    <dbReference type="NCBI Taxonomy" id="2653204"/>
    <lineage>
        <taxon>Bacteria</taxon>
        <taxon>Bacillati</taxon>
        <taxon>Cyanobacteriota</taxon>
        <taxon>Cyanophyceae</taxon>
        <taxon>Nostocales</taxon>
        <taxon>Nostocaceae</taxon>
        <taxon>Nostoc</taxon>
    </lineage>
</organism>
<proteinExistence type="predicted"/>
<evidence type="ECO:0000313" key="4">
    <source>
        <dbReference type="Proteomes" id="UP000326678"/>
    </source>
</evidence>
<dbReference type="Pfam" id="PF02080">
    <property type="entry name" value="TrkA_C"/>
    <property type="match status" value="1"/>
</dbReference>
<dbReference type="PANTHER" id="PTHR43833">
    <property type="entry name" value="POTASSIUM CHANNEL PROTEIN 2-RELATED-RELATED"/>
    <property type="match status" value="1"/>
</dbReference>
<evidence type="ECO:0000259" key="2">
    <source>
        <dbReference type="PROSITE" id="PS51202"/>
    </source>
</evidence>
<dbReference type="Proteomes" id="UP000326678">
    <property type="component" value="Chromosome Gxm1"/>
</dbReference>
<dbReference type="InterPro" id="IPR036291">
    <property type="entry name" value="NAD(P)-bd_dom_sf"/>
</dbReference>
<dbReference type="AlphaFoldDB" id="A0A5P8W4R3"/>
<feature type="transmembrane region" description="Helical" evidence="1">
    <location>
        <begin position="357"/>
        <end position="381"/>
    </location>
</feature>
<dbReference type="KEGG" id="nsh:GXM_04480"/>
<dbReference type="InterPro" id="IPR003148">
    <property type="entry name" value="RCK_N"/>
</dbReference>
<dbReference type="Pfam" id="PF02254">
    <property type="entry name" value="TrkA_N"/>
    <property type="match status" value="2"/>
</dbReference>
<keyword evidence="4" id="KW-1185">Reference proteome</keyword>
<gene>
    <name evidence="3" type="ORF">GXM_04480</name>
</gene>
<dbReference type="PANTHER" id="PTHR43833:SF11">
    <property type="entry name" value="VOLTAGE-GATED POTASSIUM CHANNEL KCH"/>
    <property type="match status" value="1"/>
</dbReference>
<dbReference type="EMBL" id="CP045226">
    <property type="protein sequence ID" value="QFS46999.1"/>
    <property type="molecule type" value="Genomic_DNA"/>
</dbReference>
<feature type="transmembrane region" description="Helical" evidence="1">
    <location>
        <begin position="293"/>
        <end position="313"/>
    </location>
</feature>
<evidence type="ECO:0000313" key="3">
    <source>
        <dbReference type="EMBL" id="QFS46999.1"/>
    </source>
</evidence>
<name>A0A5P8W4R3_9NOSO</name>
<keyword evidence="1" id="KW-1133">Transmembrane helix</keyword>
<reference evidence="3 4" key="1">
    <citation type="submission" date="2019-10" db="EMBL/GenBank/DDBJ databases">
        <title>Genomic and transcriptomic insights into the perfect genentic adaptation of a filamentous nitrogen-fixing cyanobacterium to rice fields.</title>
        <authorList>
            <person name="Chen Z."/>
        </authorList>
    </citation>
    <scope>NUCLEOTIDE SEQUENCE [LARGE SCALE GENOMIC DNA]</scope>
    <source>
        <strain evidence="3">CCNUC1</strain>
    </source>
</reference>
<evidence type="ECO:0000256" key="1">
    <source>
        <dbReference type="SAM" id="Phobius"/>
    </source>
</evidence>
<protein>
    <submittedName>
        <fullName evidence="3">Potassium transporter TrkA</fullName>
    </submittedName>
</protein>
<dbReference type="GO" id="GO:0008324">
    <property type="term" value="F:monoatomic cation transmembrane transporter activity"/>
    <property type="evidence" value="ECO:0007669"/>
    <property type="project" value="InterPro"/>
</dbReference>
<keyword evidence="1" id="KW-0812">Transmembrane</keyword>
<dbReference type="SUPFAM" id="SSF51735">
    <property type="entry name" value="NAD(P)-binding Rossmann-fold domains"/>
    <property type="match status" value="2"/>
</dbReference>
<dbReference type="InterPro" id="IPR006037">
    <property type="entry name" value="RCK_C"/>
</dbReference>
<sequence length="699" mass="78360">MCIIGGIIMLPSSESNYQPVEDSQTKLDQFLVCGLGSLGQHCVAVLKEYGAVVNAIDQEQPQHLEIPNLLSLLENLFIGDCRQSSVLEQANISQCQTVLLVTSNERVNIESAFAARLLNPQVRLVVRSDKQNLNELLSQTLGNFIAFEPNQISASGFALAALGDDNLGYFQLEERQFRVVKRQIKISDNWANKWRIHELNTLYRRVLNYANDSSPLPKEFHQWEPEATLNPGDTIIYIEVTEQLKSLKKIAPVPKYNWQQLWQEIVLGRTWKNLKNKIAYLLRTFSRYQSLRVAIICGITVLFLWCFGTIIYILNYPESNIIEAFYAIAVLLLGGYGDVFGGVNFKTPPETAESMPGWLRLFSLALTVTGIGFVGVLYALLTDALLSSRFQFFNNYQPLIPQKDHVVLIGLNRVGQRVAALLQEFKQPLVGISSTAINADFINKIPLIIDNIADALDKVNLANSKSVVVVTDDDMENLEIALMAYAKSPKTRVVIRTYDRYFRDNVARLFPYAQVICTSAISAEVFAAAAFGENILSLFNFDTQTILVVEYMIEAGDTLNGLLLAEVAYGYGVVPILYQSLKRSPVKFMPSDHTQLAVGDRLIVLANSHNLQQIERGEMFPRNWQVQIEKVLAQDAIFDGANEISIISGCNIGIARELMHNLPAPLPVALYKQQALLLVRRLSKLRVTAHLKPFVQDTN</sequence>
<accession>A0A5P8W4R3</accession>
<dbReference type="SUPFAM" id="SSF81324">
    <property type="entry name" value="Voltage-gated potassium channels"/>
    <property type="match status" value="1"/>
</dbReference>